<sequence>MQAREALIIIPTTGRPDLLAARISELPEDHPTLVLASSREDLPPSAFSRNGAVRVVTGPEEYRDPGPAPSFPTPHPDLAAKRNHGLDFARDNGYKVAIFVDDDIRISRQLVARLLAGIELHEIAGAVPAGYPDHSTLYRYLRRLGPATSFVSGSCLAVRVSHDSRFPSIYNEDWFFMVSALCSRQVAHAGFSIQQEHRDAEFDKADRAGKEEFGDLLAEGTLVALHRLARPTGYRTVQRNDLLNLVRDDRFWRHEHARRRSIYEWIIGRTKHTHWADSKEAEKVLFSGLEILESIDPRNLARYAEELLLHAWRPSRGRAT</sequence>
<keyword evidence="2" id="KW-1185">Reference proteome</keyword>
<dbReference type="Proteomes" id="UP000251891">
    <property type="component" value="Unassembled WGS sequence"/>
</dbReference>
<reference evidence="1 2" key="1">
    <citation type="submission" date="2018-06" db="EMBL/GenBank/DDBJ databases">
        <title>Actinomadura craniellae sp. nov. isolated from marine sponge Craniella sp.</title>
        <authorList>
            <person name="Li L."/>
            <person name="Xu Q.H."/>
            <person name="Lin H.W."/>
            <person name="Lu Y.H."/>
        </authorList>
    </citation>
    <scope>NUCLEOTIDE SEQUENCE [LARGE SCALE GENOMIC DNA]</scope>
    <source>
        <strain evidence="1 2">LHW63021</strain>
    </source>
</reference>
<name>A0A365H1S7_9ACTN</name>
<protein>
    <recommendedName>
        <fullName evidence="3">Glycosyltransferase 2-like domain-containing protein</fullName>
    </recommendedName>
</protein>
<comment type="caution">
    <text evidence="1">The sequence shown here is derived from an EMBL/GenBank/DDBJ whole genome shotgun (WGS) entry which is preliminary data.</text>
</comment>
<dbReference type="Gene3D" id="3.90.550.10">
    <property type="entry name" value="Spore Coat Polysaccharide Biosynthesis Protein SpsA, Chain A"/>
    <property type="match status" value="1"/>
</dbReference>
<evidence type="ECO:0000313" key="1">
    <source>
        <dbReference type="EMBL" id="RAY13037.1"/>
    </source>
</evidence>
<dbReference type="AlphaFoldDB" id="A0A365H1S7"/>
<dbReference type="InterPro" id="IPR029044">
    <property type="entry name" value="Nucleotide-diphossugar_trans"/>
</dbReference>
<accession>A0A365H1S7</accession>
<gene>
    <name evidence="1" type="ORF">DPM19_21265</name>
</gene>
<dbReference type="SUPFAM" id="SSF53448">
    <property type="entry name" value="Nucleotide-diphospho-sugar transferases"/>
    <property type="match status" value="1"/>
</dbReference>
<organism evidence="1 2">
    <name type="scientific">Actinomadura craniellae</name>
    <dbReference type="NCBI Taxonomy" id="2231787"/>
    <lineage>
        <taxon>Bacteria</taxon>
        <taxon>Bacillati</taxon>
        <taxon>Actinomycetota</taxon>
        <taxon>Actinomycetes</taxon>
        <taxon>Streptosporangiales</taxon>
        <taxon>Thermomonosporaceae</taxon>
        <taxon>Actinomadura</taxon>
    </lineage>
</organism>
<dbReference type="EMBL" id="QLYX01000010">
    <property type="protein sequence ID" value="RAY13037.1"/>
    <property type="molecule type" value="Genomic_DNA"/>
</dbReference>
<proteinExistence type="predicted"/>
<evidence type="ECO:0000313" key="2">
    <source>
        <dbReference type="Proteomes" id="UP000251891"/>
    </source>
</evidence>
<evidence type="ECO:0008006" key="3">
    <source>
        <dbReference type="Google" id="ProtNLM"/>
    </source>
</evidence>